<dbReference type="Pfam" id="PF07433">
    <property type="entry name" value="DUF1513"/>
    <property type="match status" value="1"/>
</dbReference>
<dbReference type="InterPro" id="IPR011044">
    <property type="entry name" value="Quino_amine_DH_bsu"/>
</dbReference>
<accession>A0A2W5FIB0</accession>
<protein>
    <submittedName>
        <fullName evidence="1">DUF1513 domain-containing protein</fullName>
    </submittedName>
</protein>
<dbReference type="EMBL" id="QFOL01000004">
    <property type="protein sequence ID" value="PZP54074.1"/>
    <property type="molecule type" value="Genomic_DNA"/>
</dbReference>
<dbReference type="AlphaFoldDB" id="A0A2W5FIB0"/>
<name>A0A2W5FIB0_9HYPH</name>
<sequence length="364" mass="39510">MIPGNKRMLIDRRGFIKAAGVPFLAALAPRSLYALERADAVFASAFRARDGSYGIATVSEHGEIIDRVALPARAHGMATSHVTGTTVAFARRPGTFFVAFDPARHREPIVMHTPENRHFYGHGQFSPDGAILYASENDFDGNRGVIGLYNARNGFARIGEYDAHGIGTHDMTVSDDGRLIVIANGGIETHPDFGRTKLNIDNMQPSLVLLDAATGQLIQKHAMPAHLRQLSTRHVDLDDDGRIWFACQYEGPRNDLPPLVGHFSKGEDIAFVDLPQETTMRLANYVGAIAVNRREGLVGLTSPNGNAAVTLDAKTGRVVSETTVREAAGVAPAARGIAVSSYDGFFETRRSDVAWDQHIVRLSS</sequence>
<comment type="caution">
    <text evidence="1">The sequence shown here is derived from an EMBL/GenBank/DDBJ whole genome shotgun (WGS) entry which is preliminary data.</text>
</comment>
<gene>
    <name evidence="1" type="ORF">DI595_01150</name>
</gene>
<evidence type="ECO:0000313" key="1">
    <source>
        <dbReference type="EMBL" id="PZP54074.1"/>
    </source>
</evidence>
<dbReference type="InterPro" id="IPR008311">
    <property type="entry name" value="UCP028101"/>
</dbReference>
<dbReference type="Proteomes" id="UP000249769">
    <property type="component" value="Unassembled WGS sequence"/>
</dbReference>
<dbReference type="SUPFAM" id="SSF50969">
    <property type="entry name" value="YVTN repeat-like/Quinoprotein amine dehydrogenase"/>
    <property type="match status" value="1"/>
</dbReference>
<dbReference type="InterPro" id="IPR006311">
    <property type="entry name" value="TAT_signal"/>
</dbReference>
<dbReference type="Gene3D" id="2.130.10.10">
    <property type="entry name" value="YVTN repeat-like/Quinoprotein amine dehydrogenase"/>
    <property type="match status" value="1"/>
</dbReference>
<evidence type="ECO:0000313" key="2">
    <source>
        <dbReference type="Proteomes" id="UP000249769"/>
    </source>
</evidence>
<proteinExistence type="predicted"/>
<dbReference type="InterPro" id="IPR015943">
    <property type="entry name" value="WD40/YVTN_repeat-like_dom_sf"/>
</dbReference>
<reference evidence="1 2" key="1">
    <citation type="submission" date="2017-08" db="EMBL/GenBank/DDBJ databases">
        <title>Infants hospitalized years apart are colonized by the same room-sourced microbial strains.</title>
        <authorList>
            <person name="Brooks B."/>
            <person name="Olm M.R."/>
            <person name="Firek B.A."/>
            <person name="Baker R."/>
            <person name="Thomas B.C."/>
            <person name="Morowitz M.J."/>
            <person name="Banfield J.F."/>
        </authorList>
    </citation>
    <scope>NUCLEOTIDE SEQUENCE [LARGE SCALE GENOMIC DNA]</scope>
    <source>
        <strain evidence="1">S2_009_000_R2_73</strain>
    </source>
</reference>
<organism evidence="1 2">
    <name type="scientific">Agrobacterium fabrum</name>
    <dbReference type="NCBI Taxonomy" id="1176649"/>
    <lineage>
        <taxon>Bacteria</taxon>
        <taxon>Pseudomonadati</taxon>
        <taxon>Pseudomonadota</taxon>
        <taxon>Alphaproteobacteria</taxon>
        <taxon>Hyphomicrobiales</taxon>
        <taxon>Rhizobiaceae</taxon>
        <taxon>Rhizobium/Agrobacterium group</taxon>
        <taxon>Agrobacterium</taxon>
        <taxon>Agrobacterium tumefaciens complex</taxon>
    </lineage>
</organism>
<dbReference type="PIRSF" id="PIRSF028101">
    <property type="entry name" value="UCP028101"/>
    <property type="match status" value="1"/>
</dbReference>
<dbReference type="PROSITE" id="PS51318">
    <property type="entry name" value="TAT"/>
    <property type="match status" value="1"/>
</dbReference>